<organism evidence="1 2">
    <name type="scientific">Sphingobium quisquiliarum P25</name>
    <dbReference type="NCBI Taxonomy" id="1329909"/>
    <lineage>
        <taxon>Bacteria</taxon>
        <taxon>Pseudomonadati</taxon>
        <taxon>Pseudomonadota</taxon>
        <taxon>Alphaproteobacteria</taxon>
        <taxon>Sphingomonadales</taxon>
        <taxon>Sphingomonadaceae</taxon>
        <taxon>Sphingobium</taxon>
    </lineage>
</organism>
<dbReference type="PATRIC" id="fig|1329909.3.peg.1183"/>
<evidence type="ECO:0000313" key="1">
    <source>
        <dbReference type="EMBL" id="EQB09267.1"/>
    </source>
</evidence>
<dbReference type="Proteomes" id="UP000015525">
    <property type="component" value="Unassembled WGS sequence"/>
</dbReference>
<protein>
    <submittedName>
        <fullName evidence="1">Uncharacterized protein</fullName>
    </submittedName>
</protein>
<gene>
    <name evidence="1" type="ORF">L288_06150</name>
</gene>
<proteinExistence type="predicted"/>
<dbReference type="RefSeq" id="WP_021237526.1">
    <property type="nucleotide sequence ID" value="NZ_ATHO01000053.1"/>
</dbReference>
<name>T0H8C7_9SPHN</name>
<evidence type="ECO:0000313" key="2">
    <source>
        <dbReference type="Proteomes" id="UP000015525"/>
    </source>
</evidence>
<keyword evidence="2" id="KW-1185">Reference proteome</keyword>
<reference evidence="1 2" key="1">
    <citation type="journal article" date="2013" name="Genome Announc.">
        <title>Draft Genome Sequence of Sphingobium quisquiliarum Strain P25T, a Novel Hexachlorocyclohexane (HCH)-Degrading Bacterium Isolated from an HCH Dumpsite.</title>
        <authorList>
            <person name="Kumar Singh A."/>
            <person name="Sangwan N."/>
            <person name="Sharma A."/>
            <person name="Gupta V."/>
            <person name="Khurana J.P."/>
            <person name="Lal R."/>
        </authorList>
    </citation>
    <scope>NUCLEOTIDE SEQUENCE [LARGE SCALE GENOMIC DNA]</scope>
    <source>
        <strain evidence="1 2">P25</strain>
    </source>
</reference>
<dbReference type="AlphaFoldDB" id="T0H8C7"/>
<accession>T0H8C7</accession>
<sequence length="352" mass="39809">MSSKGDLFRPVAEPQIIEGAYTDDQYGRLLGLVRDNGPWSLILSQHFKSPDEVIATTSGTIPEGFTPTWDMFLSPVFRGYLARGYTCLYPEIEDCFYNPKFLDLVRGYWGAQYARPENMLFNIQGPCQDAGTPHVDGTNFRGISQNNTPIWLMNMMVKSGLFKHWQMKKAQVIAWYYKGQIGGGFTYWPDGLSSAPKQINAPMWGRAVVVENEMMYHTAQSCGPTSMRRPEGLAIHSLMSADPEDPNGWQITTDGKVIQKIPAQEFRFLVHWGADIFMDYEELKTTLDHNDDISHEQVFDMLIADLRARGEMFEVPSDPFTDKAFIQLLTRVYDPGKPAIFPPEPVDPSLAA</sequence>
<dbReference type="EMBL" id="ATHO01000053">
    <property type="protein sequence ID" value="EQB09267.1"/>
    <property type="molecule type" value="Genomic_DNA"/>
</dbReference>
<comment type="caution">
    <text evidence="1">The sequence shown here is derived from an EMBL/GenBank/DDBJ whole genome shotgun (WGS) entry which is preliminary data.</text>
</comment>